<proteinExistence type="predicted"/>
<keyword evidence="2" id="KW-1185">Reference proteome</keyword>
<dbReference type="EMBL" id="BGPR01017002">
    <property type="protein sequence ID" value="GBN74842.1"/>
    <property type="molecule type" value="Genomic_DNA"/>
</dbReference>
<dbReference type="Proteomes" id="UP000499080">
    <property type="component" value="Unassembled WGS sequence"/>
</dbReference>
<reference evidence="1 2" key="1">
    <citation type="journal article" date="2019" name="Sci. Rep.">
        <title>Orb-weaving spider Araneus ventricosus genome elucidates the spidroin gene catalogue.</title>
        <authorList>
            <person name="Kono N."/>
            <person name="Nakamura H."/>
            <person name="Ohtoshi R."/>
            <person name="Moran D.A.P."/>
            <person name="Shinohara A."/>
            <person name="Yoshida Y."/>
            <person name="Fujiwara M."/>
            <person name="Mori M."/>
            <person name="Tomita M."/>
            <person name="Arakawa K."/>
        </authorList>
    </citation>
    <scope>NUCLEOTIDE SEQUENCE [LARGE SCALE GENOMIC DNA]</scope>
</reference>
<name>A0A4Y2RGB8_ARAVE</name>
<evidence type="ECO:0000313" key="2">
    <source>
        <dbReference type="Proteomes" id="UP000499080"/>
    </source>
</evidence>
<gene>
    <name evidence="1" type="ORF">AVEN_166003_1</name>
</gene>
<protein>
    <submittedName>
        <fullName evidence="1">Uncharacterized protein</fullName>
    </submittedName>
</protein>
<evidence type="ECO:0000313" key="1">
    <source>
        <dbReference type="EMBL" id="GBN74842.1"/>
    </source>
</evidence>
<accession>A0A4Y2RGB8</accession>
<sequence>MIVAVRSGEC</sequence>
<organism evidence="1 2">
    <name type="scientific">Araneus ventricosus</name>
    <name type="common">Orbweaver spider</name>
    <name type="synonym">Epeira ventricosa</name>
    <dbReference type="NCBI Taxonomy" id="182803"/>
    <lineage>
        <taxon>Eukaryota</taxon>
        <taxon>Metazoa</taxon>
        <taxon>Ecdysozoa</taxon>
        <taxon>Arthropoda</taxon>
        <taxon>Chelicerata</taxon>
        <taxon>Arachnida</taxon>
        <taxon>Araneae</taxon>
        <taxon>Araneomorphae</taxon>
        <taxon>Entelegynae</taxon>
        <taxon>Araneoidea</taxon>
        <taxon>Araneidae</taxon>
        <taxon>Araneus</taxon>
    </lineage>
</organism>
<comment type="caution">
    <text evidence="1">The sequence shown here is derived from an EMBL/GenBank/DDBJ whole genome shotgun (WGS) entry which is preliminary data.</text>
</comment>
<feature type="non-terminal residue" evidence="1">
    <location>
        <position position="10"/>
    </location>
</feature>